<comment type="caution">
    <text evidence="1">The sequence shown here is derived from an EMBL/GenBank/DDBJ whole genome shotgun (WGS) entry which is preliminary data.</text>
</comment>
<dbReference type="EMBL" id="VSSQ01025925">
    <property type="protein sequence ID" value="MPM74379.1"/>
    <property type="molecule type" value="Genomic_DNA"/>
</dbReference>
<proteinExistence type="predicted"/>
<name>A0A645CBS3_9ZZZZ</name>
<organism evidence="1">
    <name type="scientific">bioreactor metagenome</name>
    <dbReference type="NCBI Taxonomy" id="1076179"/>
    <lineage>
        <taxon>unclassified sequences</taxon>
        <taxon>metagenomes</taxon>
        <taxon>ecological metagenomes</taxon>
    </lineage>
</organism>
<evidence type="ECO:0000313" key="1">
    <source>
        <dbReference type="EMBL" id="MPM74379.1"/>
    </source>
</evidence>
<sequence>MGVVEQADQVAVDGAGIALALEPSVRRLADFMIHAGAENLVPLQPHGLVRPARALQIVLAPVEDIAHPLQRRLDVCYVLLGHHARAVQQHHAPHVLSAGGHDGRRVRPHGMADEEGVFQPQRVHNGDGVVRVLHDAAVRIGGGAVAPAPKVVGDYPVFRRQGFGDQLKVVGVSRQGVDAEHRPLLPRPLHQLKFMVSHLHCILFFHVSA</sequence>
<gene>
    <name evidence="1" type="ORF">SDC9_121367</name>
</gene>
<accession>A0A645CBS3</accession>
<reference evidence="1" key="1">
    <citation type="submission" date="2019-08" db="EMBL/GenBank/DDBJ databases">
        <authorList>
            <person name="Kucharzyk K."/>
            <person name="Murdoch R.W."/>
            <person name="Higgins S."/>
            <person name="Loffler F."/>
        </authorList>
    </citation>
    <scope>NUCLEOTIDE SEQUENCE</scope>
</reference>
<protein>
    <submittedName>
        <fullName evidence="1">Uncharacterized protein</fullName>
    </submittedName>
</protein>
<dbReference type="AlphaFoldDB" id="A0A645CBS3"/>